<sequence>MAEERAQENSDAQLLNKENDHVLATGQPQSSLLETLQLCFLRLVIVSSILTAGFTLYGVWAMPGTVLTALTTAHHIGTAFVPLTRLPTLIAWLDAILTVLEALCYLAVVAYLIHLSTTGVGGLGVEWFPKFALLSLVGVWILTLSILILLFLKAMQLKGAQGKTIRESEGPWWKHPAHTLFGGKDMGAKTAVSNHNANW</sequence>
<dbReference type="EMBL" id="QPFP01000348">
    <property type="protein sequence ID" value="TEB15732.1"/>
    <property type="molecule type" value="Genomic_DNA"/>
</dbReference>
<keyword evidence="1" id="KW-0812">Transmembrane</keyword>
<accession>A0A4Y7S357</accession>
<protein>
    <submittedName>
        <fullName evidence="2">Uncharacterized protein</fullName>
    </submittedName>
</protein>
<dbReference type="Proteomes" id="UP000298030">
    <property type="component" value="Unassembled WGS sequence"/>
</dbReference>
<feature type="transmembrane region" description="Helical" evidence="1">
    <location>
        <begin position="39"/>
        <end position="60"/>
    </location>
</feature>
<proteinExistence type="predicted"/>
<evidence type="ECO:0000256" key="1">
    <source>
        <dbReference type="SAM" id="Phobius"/>
    </source>
</evidence>
<dbReference type="AlphaFoldDB" id="A0A4Y7S357"/>
<name>A0A4Y7S357_COPMI</name>
<keyword evidence="3" id="KW-1185">Reference proteome</keyword>
<feature type="transmembrane region" description="Helical" evidence="1">
    <location>
        <begin position="66"/>
        <end position="83"/>
    </location>
</feature>
<feature type="transmembrane region" description="Helical" evidence="1">
    <location>
        <begin position="133"/>
        <end position="152"/>
    </location>
</feature>
<keyword evidence="1" id="KW-1133">Transmembrane helix</keyword>
<feature type="transmembrane region" description="Helical" evidence="1">
    <location>
        <begin position="90"/>
        <end position="113"/>
    </location>
</feature>
<comment type="caution">
    <text evidence="2">The sequence shown here is derived from an EMBL/GenBank/DDBJ whole genome shotgun (WGS) entry which is preliminary data.</text>
</comment>
<evidence type="ECO:0000313" key="3">
    <source>
        <dbReference type="Proteomes" id="UP000298030"/>
    </source>
</evidence>
<gene>
    <name evidence="2" type="ORF">FA13DRAFT_1747440</name>
</gene>
<reference evidence="2 3" key="1">
    <citation type="journal article" date="2019" name="Nat. Ecol. Evol.">
        <title>Megaphylogeny resolves global patterns of mushroom evolution.</title>
        <authorList>
            <person name="Varga T."/>
            <person name="Krizsan K."/>
            <person name="Foldi C."/>
            <person name="Dima B."/>
            <person name="Sanchez-Garcia M."/>
            <person name="Sanchez-Ramirez S."/>
            <person name="Szollosi G.J."/>
            <person name="Szarkandi J.G."/>
            <person name="Papp V."/>
            <person name="Albert L."/>
            <person name="Andreopoulos W."/>
            <person name="Angelini C."/>
            <person name="Antonin V."/>
            <person name="Barry K.W."/>
            <person name="Bougher N.L."/>
            <person name="Buchanan P."/>
            <person name="Buyck B."/>
            <person name="Bense V."/>
            <person name="Catcheside P."/>
            <person name="Chovatia M."/>
            <person name="Cooper J."/>
            <person name="Damon W."/>
            <person name="Desjardin D."/>
            <person name="Finy P."/>
            <person name="Geml J."/>
            <person name="Haridas S."/>
            <person name="Hughes K."/>
            <person name="Justo A."/>
            <person name="Karasinski D."/>
            <person name="Kautmanova I."/>
            <person name="Kiss B."/>
            <person name="Kocsube S."/>
            <person name="Kotiranta H."/>
            <person name="LaButti K.M."/>
            <person name="Lechner B.E."/>
            <person name="Liimatainen K."/>
            <person name="Lipzen A."/>
            <person name="Lukacs Z."/>
            <person name="Mihaltcheva S."/>
            <person name="Morgado L.N."/>
            <person name="Niskanen T."/>
            <person name="Noordeloos M.E."/>
            <person name="Ohm R.A."/>
            <person name="Ortiz-Santana B."/>
            <person name="Ovrebo C."/>
            <person name="Racz N."/>
            <person name="Riley R."/>
            <person name="Savchenko A."/>
            <person name="Shiryaev A."/>
            <person name="Soop K."/>
            <person name="Spirin V."/>
            <person name="Szebenyi C."/>
            <person name="Tomsovsky M."/>
            <person name="Tulloss R.E."/>
            <person name="Uehling J."/>
            <person name="Grigoriev I.V."/>
            <person name="Vagvolgyi C."/>
            <person name="Papp T."/>
            <person name="Martin F.M."/>
            <person name="Miettinen O."/>
            <person name="Hibbett D.S."/>
            <person name="Nagy L.G."/>
        </authorList>
    </citation>
    <scope>NUCLEOTIDE SEQUENCE [LARGE SCALE GENOMIC DNA]</scope>
    <source>
        <strain evidence="2 3">FP101781</strain>
    </source>
</reference>
<organism evidence="2 3">
    <name type="scientific">Coprinellus micaceus</name>
    <name type="common">Glistening ink-cap mushroom</name>
    <name type="synonym">Coprinus micaceus</name>
    <dbReference type="NCBI Taxonomy" id="71717"/>
    <lineage>
        <taxon>Eukaryota</taxon>
        <taxon>Fungi</taxon>
        <taxon>Dikarya</taxon>
        <taxon>Basidiomycota</taxon>
        <taxon>Agaricomycotina</taxon>
        <taxon>Agaricomycetes</taxon>
        <taxon>Agaricomycetidae</taxon>
        <taxon>Agaricales</taxon>
        <taxon>Agaricineae</taxon>
        <taxon>Psathyrellaceae</taxon>
        <taxon>Coprinellus</taxon>
    </lineage>
</organism>
<evidence type="ECO:0000313" key="2">
    <source>
        <dbReference type="EMBL" id="TEB15732.1"/>
    </source>
</evidence>
<keyword evidence="1" id="KW-0472">Membrane</keyword>